<dbReference type="EMBL" id="JAASTW010000019">
    <property type="protein sequence ID" value="MBC1489902.1"/>
    <property type="molecule type" value="Genomic_DNA"/>
</dbReference>
<dbReference type="AlphaFoldDB" id="A0A7X1CA45"/>
<dbReference type="RefSeq" id="WP_185381492.1">
    <property type="nucleotide sequence ID" value="NZ_JAASTW010000019.1"/>
</dbReference>
<dbReference type="PANTHER" id="PTHR46652:SF3">
    <property type="entry name" value="LEUCINE-RICH REPEAT-CONTAINING PROTEIN 9"/>
    <property type="match status" value="1"/>
</dbReference>
<name>A0A7X1CA45_9LIST</name>
<keyword evidence="1" id="KW-0433">Leucine-rich repeat</keyword>
<evidence type="ECO:0000256" key="1">
    <source>
        <dbReference type="ARBA" id="ARBA00022614"/>
    </source>
</evidence>
<keyword evidence="2" id="KW-0677">Repeat</keyword>
<dbReference type="InterPro" id="IPR013783">
    <property type="entry name" value="Ig-like_fold"/>
</dbReference>
<dbReference type="InterPro" id="IPR050836">
    <property type="entry name" value="SDS22/Internalin_LRR"/>
</dbReference>
<evidence type="ECO:0000313" key="4">
    <source>
        <dbReference type="EMBL" id="MBC1489902.1"/>
    </source>
</evidence>
<feature type="domain" description="Internalin I Ig-like" evidence="3">
    <location>
        <begin position="503"/>
        <end position="580"/>
    </location>
</feature>
<evidence type="ECO:0000313" key="5">
    <source>
        <dbReference type="Proteomes" id="UP000561617"/>
    </source>
</evidence>
<dbReference type="Proteomes" id="UP000561617">
    <property type="component" value="Unassembled WGS sequence"/>
</dbReference>
<gene>
    <name evidence="4" type="ORF">HCJ38_12960</name>
</gene>
<accession>A0A7X1CA45</accession>
<dbReference type="Pfam" id="PF18981">
    <property type="entry name" value="InlK_D3"/>
    <property type="match status" value="1"/>
</dbReference>
<dbReference type="NCBIfam" id="NF033932">
    <property type="entry name" value="LapB_rpt_80"/>
    <property type="match status" value="1"/>
</dbReference>
<organism evidence="4 5">
    <name type="scientific">Listeria immobilis</name>
    <dbReference type="NCBI Taxonomy" id="2713502"/>
    <lineage>
        <taxon>Bacteria</taxon>
        <taxon>Bacillati</taxon>
        <taxon>Bacillota</taxon>
        <taxon>Bacilli</taxon>
        <taxon>Bacillales</taxon>
        <taxon>Listeriaceae</taxon>
        <taxon>Listeria</taxon>
    </lineage>
</organism>
<dbReference type="PANTHER" id="PTHR46652">
    <property type="entry name" value="LEUCINE-RICH REPEAT AND IQ DOMAIN-CONTAINING PROTEIN 1-RELATED"/>
    <property type="match status" value="1"/>
</dbReference>
<dbReference type="Gene3D" id="3.80.10.10">
    <property type="entry name" value="Ribonuclease Inhibitor"/>
    <property type="match status" value="1"/>
</dbReference>
<dbReference type="InterPro" id="IPR032675">
    <property type="entry name" value="LRR_dom_sf"/>
</dbReference>
<comment type="caution">
    <text evidence="4">The sequence shown here is derived from an EMBL/GenBank/DDBJ whole genome shotgun (WGS) entry which is preliminary data.</text>
</comment>
<proteinExistence type="predicted"/>
<sequence length="727" mass="81035">MNINWKTFLLVVLLLALIVPVYTKAVETGNEVKDLSEVEGGEKVDNTQESITSTEPVEVLSEIPSIPKKTAKSSSDTEALTKIKEVPKITAKQNNVSAISNGSTISDIFPDTVMASTIVRVLNSTTLSPTQVKRNWTVNDVVTENDLRTILQFWGVGQNITSIEGIQYCTNLREISIADRVNDDNSKGVVSLEPLSKAVGGFPNLTELKLDTMQATDLSPLGQIEGGFPKLERIYIRNLPVTNAFFIKEVDGGFPKLKELTITKCKVDNYPSFSQIEGGFPSLEILNLGENKSIDNLDFLIHSGGFPKLEELSLFYNQIDSTALESLANIPGGFPKLEKISVTGNKIDDLTPLTRVDWPLLRYIYIDRNNVADISELKNIQSKYRIYIDVREQSIFPPKISLDIRGGSGISVKSADFKDLYGVNIQPTTFKPENGLYQTTDSMITWEWPGSAPDPYYYKDFVRYKGVTYSWDKIYYPTAEINIEQVMYSGTVYQQADFMHFPPTILADGMIEYGEREQITEKQFLQDIHATTGEEDEGVLVDSNFEKVVNTYNLGTEYLVTLTAYNLYGSATPVTVRVRIEPAFDMHYPATFRMDIDNNPDAVPISDKKQILHAYGTPIDPKVNIVDRRAAEGSWILSSAVSVFENSTGDILETTLKYHSDTLSSDILLNSTNQPIEKKGPAGTPGTDWTDISLQDCLSMEILPNDALAGREYTATINWTLEDVPHL</sequence>
<evidence type="ECO:0000256" key="2">
    <source>
        <dbReference type="ARBA" id="ARBA00022737"/>
    </source>
</evidence>
<evidence type="ECO:0000259" key="3">
    <source>
        <dbReference type="Pfam" id="PF18981"/>
    </source>
</evidence>
<reference evidence="4 5" key="1">
    <citation type="submission" date="2020-03" db="EMBL/GenBank/DDBJ databases">
        <title>Soil Listeria distribution.</title>
        <authorList>
            <person name="Liao J."/>
            <person name="Wiedmann M."/>
        </authorList>
    </citation>
    <scope>NUCLEOTIDE SEQUENCE [LARGE SCALE GENOMIC DNA]</scope>
    <source>
        <strain evidence="4 5">FSL L7-1554</strain>
    </source>
</reference>
<dbReference type="InterPro" id="IPR044056">
    <property type="entry name" value="InlI_Ig-like"/>
</dbReference>
<protein>
    <submittedName>
        <fullName evidence="4">LapB repeat-containing protein</fullName>
    </submittedName>
</protein>
<dbReference type="SUPFAM" id="SSF52047">
    <property type="entry name" value="RNI-like"/>
    <property type="match status" value="1"/>
</dbReference>
<dbReference type="Gene3D" id="2.60.40.10">
    <property type="entry name" value="Immunoglobulins"/>
    <property type="match status" value="1"/>
</dbReference>